<feature type="non-terminal residue" evidence="1">
    <location>
        <position position="34"/>
    </location>
</feature>
<proteinExistence type="predicted"/>
<comment type="caution">
    <text evidence="1">The sequence shown here is derived from an EMBL/GenBank/DDBJ whole genome shotgun (WGS) entry which is preliminary data.</text>
</comment>
<name>A0ABY2TMY6_9SPIR</name>
<protein>
    <submittedName>
        <fullName evidence="1">Flagellar biosynthesis protein FlgJ</fullName>
    </submittedName>
</protein>
<dbReference type="EMBL" id="SJDU01000502">
    <property type="protein sequence ID" value="TKZ27922.1"/>
    <property type="molecule type" value="Genomic_DNA"/>
</dbReference>
<evidence type="ECO:0000313" key="1">
    <source>
        <dbReference type="EMBL" id="TKZ27922.1"/>
    </source>
</evidence>
<reference evidence="1 2" key="1">
    <citation type="journal article" date="2019" name="Anaerobe">
        <title>Brachyspira catarrhinii sp. nov., an anaerobic intestinal spirochaete isolated from vervet monkeys may have been misidentified as Brachyspira aalborgi in previous studies.</title>
        <authorList>
            <person name="Phillips N.D."/>
            <person name="La T."/>
            <person name="Hampson D.J."/>
        </authorList>
    </citation>
    <scope>NUCLEOTIDE SEQUENCE [LARGE SCALE GENOMIC DNA]</scope>
    <source>
        <strain evidence="1 2">Z12</strain>
    </source>
</reference>
<evidence type="ECO:0000313" key="2">
    <source>
        <dbReference type="Proteomes" id="UP000310168"/>
    </source>
</evidence>
<organism evidence="1 2">
    <name type="scientific">Brachyspira catarrhinii</name>
    <dbReference type="NCBI Taxonomy" id="2528966"/>
    <lineage>
        <taxon>Bacteria</taxon>
        <taxon>Pseudomonadati</taxon>
        <taxon>Spirochaetota</taxon>
        <taxon>Spirochaetia</taxon>
        <taxon>Brachyspirales</taxon>
        <taxon>Brachyspiraceae</taxon>
        <taxon>Brachyspira</taxon>
    </lineage>
</organism>
<dbReference type="Proteomes" id="UP000310168">
    <property type="component" value="Unassembled WGS sequence"/>
</dbReference>
<keyword evidence="1" id="KW-0282">Flagellum</keyword>
<keyword evidence="2" id="KW-1185">Reference proteome</keyword>
<keyword evidence="1" id="KW-0969">Cilium</keyword>
<sequence>MNIIDRYDLNTNNANLTKLENTKRQYQNNISKFS</sequence>
<accession>A0ABY2TMY6</accession>
<gene>
    <name evidence="1" type="ORF">EZH24_11845</name>
</gene>
<keyword evidence="1" id="KW-0966">Cell projection</keyword>